<feature type="compositionally biased region" description="Pro residues" evidence="1">
    <location>
        <begin position="14"/>
        <end position="23"/>
    </location>
</feature>
<name>A0A1S9RKU6_PENBI</name>
<feature type="region of interest" description="Disordered" evidence="1">
    <location>
        <begin position="1"/>
        <end position="27"/>
    </location>
</feature>
<dbReference type="Proteomes" id="UP000190744">
    <property type="component" value="Unassembled WGS sequence"/>
</dbReference>
<accession>A0A1S9RKU6</accession>
<comment type="caution">
    <text evidence="2">The sequence shown here is derived from an EMBL/GenBank/DDBJ whole genome shotgun (WGS) entry which is preliminary data.</text>
</comment>
<organism evidence="2 3">
    <name type="scientific">Penicillium brasilianum</name>
    <dbReference type="NCBI Taxonomy" id="104259"/>
    <lineage>
        <taxon>Eukaryota</taxon>
        <taxon>Fungi</taxon>
        <taxon>Dikarya</taxon>
        <taxon>Ascomycota</taxon>
        <taxon>Pezizomycotina</taxon>
        <taxon>Eurotiomycetes</taxon>
        <taxon>Eurotiomycetidae</taxon>
        <taxon>Eurotiales</taxon>
        <taxon>Aspergillaceae</taxon>
        <taxon>Penicillium</taxon>
    </lineage>
</organism>
<evidence type="ECO:0000256" key="1">
    <source>
        <dbReference type="SAM" id="MobiDB-lite"/>
    </source>
</evidence>
<evidence type="ECO:0000313" key="2">
    <source>
        <dbReference type="EMBL" id="OOQ86129.1"/>
    </source>
</evidence>
<gene>
    <name evidence="2" type="ORF">PEBR_24459</name>
</gene>
<feature type="compositionally biased region" description="Polar residues" evidence="1">
    <location>
        <begin position="1"/>
        <end position="10"/>
    </location>
</feature>
<reference evidence="3" key="1">
    <citation type="submission" date="2015-09" db="EMBL/GenBank/DDBJ databases">
        <authorList>
            <person name="Fill T.P."/>
            <person name="Baretta J.F."/>
            <person name="de Almeida L.G."/>
            <person name="Rocha M."/>
            <person name="de Souza D.H."/>
            <person name="Malavazi I."/>
            <person name="Cerdeira L.T."/>
            <person name="Hong H."/>
            <person name="Samborskyy M."/>
            <person name="de Vasconcelos A.T."/>
            <person name="Leadlay P."/>
            <person name="Rodrigues-Filho E."/>
        </authorList>
    </citation>
    <scope>NUCLEOTIDE SEQUENCE [LARGE SCALE GENOMIC DNA]</scope>
    <source>
        <strain evidence="3">LaBioMMi 136</strain>
    </source>
</reference>
<dbReference type="EMBL" id="LJBN01000155">
    <property type="protein sequence ID" value="OOQ86129.1"/>
    <property type="molecule type" value="Genomic_DNA"/>
</dbReference>
<sequence length="120" mass="13741">MPFQAMISTHTPLPCTPRTPSRPPYSTIRNFDPVRLLNSGNFPSRPVTHMALDDHHLRELWVSQEILDPGPGLPCPEYRHQPFRLETGFSLPRFSRQKAGIATPRSRDRPRVVRTAVYKA</sequence>
<proteinExistence type="predicted"/>
<dbReference type="AlphaFoldDB" id="A0A1S9RKU6"/>
<evidence type="ECO:0000313" key="3">
    <source>
        <dbReference type="Proteomes" id="UP000190744"/>
    </source>
</evidence>
<protein>
    <submittedName>
        <fullName evidence="2">Uncharacterized protein</fullName>
    </submittedName>
</protein>